<protein>
    <submittedName>
        <fullName evidence="4">Putative response regulator with Chemotaxis-specific methylesterase domain</fullName>
    </submittedName>
</protein>
<dbReference type="GO" id="GO:0000160">
    <property type="term" value="P:phosphorelay signal transduction system"/>
    <property type="evidence" value="ECO:0007669"/>
    <property type="project" value="InterPro"/>
</dbReference>
<evidence type="ECO:0000313" key="4">
    <source>
        <dbReference type="EMBL" id="EAR29656.1"/>
    </source>
</evidence>
<evidence type="ECO:0000313" key="5">
    <source>
        <dbReference type="Proteomes" id="UP000006201"/>
    </source>
</evidence>
<keyword evidence="1 2" id="KW-0597">Phosphoprotein</keyword>
<gene>
    <name evidence="4" type="ORF">PTD2_12589</name>
</gene>
<proteinExistence type="predicted"/>
<dbReference type="SUPFAM" id="SSF52172">
    <property type="entry name" value="CheY-like"/>
    <property type="match status" value="1"/>
</dbReference>
<organism evidence="4 5">
    <name type="scientific">Pseudoalteromonas tunicata D2</name>
    <dbReference type="NCBI Taxonomy" id="87626"/>
    <lineage>
        <taxon>Bacteria</taxon>
        <taxon>Pseudomonadati</taxon>
        <taxon>Pseudomonadota</taxon>
        <taxon>Gammaproteobacteria</taxon>
        <taxon>Alteromonadales</taxon>
        <taxon>Pseudoalteromonadaceae</taxon>
        <taxon>Pseudoalteromonas</taxon>
    </lineage>
</organism>
<dbReference type="STRING" id="87626.PTD2_12589"/>
<dbReference type="PROSITE" id="PS50110">
    <property type="entry name" value="RESPONSE_REGULATORY"/>
    <property type="match status" value="1"/>
</dbReference>
<sequence length="110" mass="12273">MMARKQVVRHLAKNADFDIYQAANGQEAINILAQQEIGLLCLDLTMPVIDGVGVLEYIKEKKIECFVVVISADIQPEMKEKVMNLGALTFLEKPVATDALNDVMHKFGIR</sequence>
<feature type="modified residue" description="4-aspartylphosphate" evidence="2">
    <location>
        <position position="43"/>
    </location>
</feature>
<keyword evidence="5" id="KW-1185">Reference proteome</keyword>
<dbReference type="Gene3D" id="3.40.50.2300">
    <property type="match status" value="1"/>
</dbReference>
<dbReference type="Pfam" id="PF00072">
    <property type="entry name" value="Response_reg"/>
    <property type="match status" value="1"/>
</dbReference>
<dbReference type="PANTHER" id="PTHR44591">
    <property type="entry name" value="STRESS RESPONSE REGULATOR PROTEIN 1"/>
    <property type="match status" value="1"/>
</dbReference>
<evidence type="ECO:0000259" key="3">
    <source>
        <dbReference type="PROSITE" id="PS50110"/>
    </source>
</evidence>
<dbReference type="InterPro" id="IPR011006">
    <property type="entry name" value="CheY-like_superfamily"/>
</dbReference>
<dbReference type="InterPro" id="IPR001789">
    <property type="entry name" value="Sig_transdc_resp-reg_receiver"/>
</dbReference>
<reference evidence="4 5" key="1">
    <citation type="submission" date="2006-02" db="EMBL/GenBank/DDBJ databases">
        <authorList>
            <person name="Moran M.A."/>
            <person name="Kjelleberg S."/>
            <person name="Egan S."/>
            <person name="Saunders N."/>
            <person name="Thomas T."/>
            <person name="Ferriera S."/>
            <person name="Johnson J."/>
            <person name="Kravitz S."/>
            <person name="Halpern A."/>
            <person name="Remington K."/>
            <person name="Beeson K."/>
            <person name="Tran B."/>
            <person name="Rogers Y.-H."/>
            <person name="Friedman R."/>
            <person name="Venter J.C."/>
        </authorList>
    </citation>
    <scope>NUCLEOTIDE SEQUENCE [LARGE SCALE GENOMIC DNA]</scope>
    <source>
        <strain evidence="4 5">D2</strain>
    </source>
</reference>
<accession>A4C6Q2</accession>
<evidence type="ECO:0000256" key="1">
    <source>
        <dbReference type="ARBA" id="ARBA00022553"/>
    </source>
</evidence>
<dbReference type="InterPro" id="IPR050595">
    <property type="entry name" value="Bact_response_regulator"/>
</dbReference>
<dbReference type="SMART" id="SM00448">
    <property type="entry name" value="REC"/>
    <property type="match status" value="1"/>
</dbReference>
<dbReference type="eggNOG" id="COG2201">
    <property type="taxonomic scope" value="Bacteria"/>
</dbReference>
<comment type="caution">
    <text evidence="4">The sequence shown here is derived from an EMBL/GenBank/DDBJ whole genome shotgun (WGS) entry which is preliminary data.</text>
</comment>
<dbReference type="EMBL" id="AAOH01000002">
    <property type="protein sequence ID" value="EAR29656.1"/>
    <property type="molecule type" value="Genomic_DNA"/>
</dbReference>
<evidence type="ECO:0000256" key="2">
    <source>
        <dbReference type="PROSITE-ProRule" id="PRU00169"/>
    </source>
</evidence>
<dbReference type="PANTHER" id="PTHR44591:SF24">
    <property type="entry name" value="PROTEIN-GLUTAMATE METHYLESTERASE_PROTEIN-GLUTAMINE GLUTAMINASE 1"/>
    <property type="match status" value="1"/>
</dbReference>
<dbReference type="Proteomes" id="UP000006201">
    <property type="component" value="Unassembled WGS sequence"/>
</dbReference>
<dbReference type="AlphaFoldDB" id="A4C6Q2"/>
<dbReference type="HOGENOM" id="CLU_000445_69_15_6"/>
<name>A4C6Q2_9GAMM</name>
<feature type="domain" description="Response regulatory" evidence="3">
    <location>
        <begin position="1"/>
        <end position="108"/>
    </location>
</feature>